<keyword evidence="3" id="KW-1185">Reference proteome</keyword>
<dbReference type="AlphaFoldDB" id="A0A8H6LVY5"/>
<dbReference type="Proteomes" id="UP000521943">
    <property type="component" value="Unassembled WGS sequence"/>
</dbReference>
<accession>A0A8H6LVY5</accession>
<name>A0A8H6LVY5_9AGAR</name>
<organism evidence="1 3">
    <name type="scientific">Ephemerocybe angulata</name>
    <dbReference type="NCBI Taxonomy" id="980116"/>
    <lineage>
        <taxon>Eukaryota</taxon>
        <taxon>Fungi</taxon>
        <taxon>Dikarya</taxon>
        <taxon>Basidiomycota</taxon>
        <taxon>Agaricomycotina</taxon>
        <taxon>Agaricomycetes</taxon>
        <taxon>Agaricomycetidae</taxon>
        <taxon>Agaricales</taxon>
        <taxon>Agaricineae</taxon>
        <taxon>Psathyrellaceae</taxon>
        <taxon>Ephemerocybe</taxon>
    </lineage>
</organism>
<protein>
    <submittedName>
        <fullName evidence="1">Uncharacterized protein</fullName>
    </submittedName>
</protein>
<dbReference type="EMBL" id="JACGCI010000116">
    <property type="protein sequence ID" value="KAF6744665.1"/>
    <property type="molecule type" value="Genomic_DNA"/>
</dbReference>
<dbReference type="EMBL" id="JACGCI010000004">
    <property type="protein sequence ID" value="KAF6764568.1"/>
    <property type="molecule type" value="Genomic_DNA"/>
</dbReference>
<gene>
    <name evidence="1" type="ORF">DFP72DRAFT_1078293</name>
    <name evidence="2" type="ORF">DFP72DRAFT_840604</name>
</gene>
<proteinExistence type="predicted"/>
<reference evidence="1 3" key="1">
    <citation type="submission" date="2020-07" db="EMBL/GenBank/DDBJ databases">
        <title>Comparative genomics of pyrophilous fungi reveals a link between fire events and developmental genes.</title>
        <authorList>
            <consortium name="DOE Joint Genome Institute"/>
            <person name="Steindorff A.S."/>
            <person name="Carver A."/>
            <person name="Calhoun S."/>
            <person name="Stillman K."/>
            <person name="Liu H."/>
            <person name="Lipzen A."/>
            <person name="Pangilinan J."/>
            <person name="Labutti K."/>
            <person name="Bruns T.D."/>
            <person name="Grigoriev I.V."/>
        </authorList>
    </citation>
    <scope>NUCLEOTIDE SEQUENCE [LARGE SCALE GENOMIC DNA]</scope>
    <source>
        <strain evidence="1 3">CBS 144469</strain>
    </source>
</reference>
<evidence type="ECO:0000313" key="1">
    <source>
        <dbReference type="EMBL" id="KAF6744665.1"/>
    </source>
</evidence>
<sequence>MSTTISPLIHDIDFLFQFRDLSTETFQLLVNYSSCRCRAIITCLLTKMAMFTPKELDDFKRKLGMEIVSGSFLLGLGSMLHLDRLHSPYILRQATKLITNNRTLDFDALVNITSTNYDGEDVLLAAYSGNWWSDFPREASTILPTPRSIYEWFQAQAPGMPRTVLMPPYDILNLSHVTAEELDEAYDSATQAMKDIESDIKHSSLQIARAVRSIAVIDAAIQDFKDAENRALVAKGKAPIHRSALHLQGEPVQTQA</sequence>
<evidence type="ECO:0000313" key="2">
    <source>
        <dbReference type="EMBL" id="KAF6764568.1"/>
    </source>
</evidence>
<evidence type="ECO:0000313" key="3">
    <source>
        <dbReference type="Proteomes" id="UP000521943"/>
    </source>
</evidence>
<comment type="caution">
    <text evidence="1">The sequence shown here is derived from an EMBL/GenBank/DDBJ whole genome shotgun (WGS) entry which is preliminary data.</text>
</comment>